<dbReference type="EMBL" id="JAEHOI010000011">
    <property type="protein sequence ID" value="MBK0422475.1"/>
    <property type="molecule type" value="Genomic_DNA"/>
</dbReference>
<evidence type="ECO:0000256" key="1">
    <source>
        <dbReference type="ARBA" id="ARBA00001974"/>
    </source>
</evidence>
<proteinExistence type="predicted"/>
<dbReference type="GO" id="GO:0050660">
    <property type="term" value="F:flavin adenine dinucleotide binding"/>
    <property type="evidence" value="ECO:0007669"/>
    <property type="project" value="InterPro"/>
</dbReference>
<dbReference type="Pfam" id="PF01266">
    <property type="entry name" value="DAO"/>
    <property type="match status" value="1"/>
</dbReference>
<gene>
    <name evidence="6" type="ORF">JD292_10370</name>
</gene>
<feature type="domain" description="FAD dependent oxidoreductase" evidence="5">
    <location>
        <begin position="7"/>
        <end position="355"/>
    </location>
</feature>
<evidence type="ECO:0000256" key="3">
    <source>
        <dbReference type="ARBA" id="ARBA00022827"/>
    </source>
</evidence>
<evidence type="ECO:0000259" key="5">
    <source>
        <dbReference type="Pfam" id="PF01266"/>
    </source>
</evidence>
<evidence type="ECO:0000313" key="6">
    <source>
        <dbReference type="EMBL" id="MBK0422475.1"/>
    </source>
</evidence>
<keyword evidence="7" id="KW-1185">Reference proteome</keyword>
<dbReference type="InterPro" id="IPR045170">
    <property type="entry name" value="MTOX"/>
</dbReference>
<reference evidence="6" key="1">
    <citation type="submission" date="2020-12" db="EMBL/GenBank/DDBJ databases">
        <title>Leucobacter sp. CAS2, isolated from Chromium sludge.</title>
        <authorList>
            <person name="Xu Z."/>
        </authorList>
    </citation>
    <scope>NUCLEOTIDE SEQUENCE</scope>
    <source>
        <strain evidence="6">CSA2</strain>
    </source>
</reference>
<dbReference type="PANTHER" id="PTHR10961">
    <property type="entry name" value="PEROXISOMAL SARCOSINE OXIDASE"/>
    <property type="match status" value="1"/>
</dbReference>
<evidence type="ECO:0000313" key="7">
    <source>
        <dbReference type="Proteomes" id="UP000618733"/>
    </source>
</evidence>
<comment type="caution">
    <text evidence="6">The sequence shown here is derived from an EMBL/GenBank/DDBJ whole genome shotgun (WGS) entry which is preliminary data.</text>
</comment>
<evidence type="ECO:0000256" key="4">
    <source>
        <dbReference type="ARBA" id="ARBA00023002"/>
    </source>
</evidence>
<comment type="cofactor">
    <cofactor evidence="1">
        <name>FAD</name>
        <dbReference type="ChEBI" id="CHEBI:57692"/>
    </cofactor>
</comment>
<dbReference type="Gene3D" id="3.30.9.10">
    <property type="entry name" value="D-Amino Acid Oxidase, subunit A, domain 2"/>
    <property type="match status" value="1"/>
</dbReference>
<keyword evidence="3" id="KW-0274">FAD</keyword>
<accession>A0A934QD85</accession>
<dbReference type="Proteomes" id="UP000618733">
    <property type="component" value="Unassembled WGS sequence"/>
</dbReference>
<evidence type="ECO:0000256" key="2">
    <source>
        <dbReference type="ARBA" id="ARBA00022630"/>
    </source>
</evidence>
<dbReference type="GO" id="GO:0008115">
    <property type="term" value="F:sarcosine oxidase activity"/>
    <property type="evidence" value="ECO:0007669"/>
    <property type="project" value="TreeGrafter"/>
</dbReference>
<dbReference type="Gene3D" id="3.50.50.60">
    <property type="entry name" value="FAD/NAD(P)-binding domain"/>
    <property type="match status" value="1"/>
</dbReference>
<dbReference type="AlphaFoldDB" id="A0A934QD85"/>
<dbReference type="PANTHER" id="PTHR10961:SF7">
    <property type="entry name" value="FAD DEPENDENT OXIDOREDUCTASE DOMAIN-CONTAINING PROTEIN"/>
    <property type="match status" value="1"/>
</dbReference>
<dbReference type="InterPro" id="IPR006076">
    <property type="entry name" value="FAD-dep_OxRdtase"/>
</dbReference>
<sequence length="390" mass="41994">MVSEQRVVVGGGAWGLPAALRLQDQGFSVTLVERFEPGGPFASNGGSTRLWRLADTQVWRARAMLDTLRALERLSDRLGEPVFRRTGLVWRDDVSLPRVEAALRSIDQPVVRIPADDVGDHFPGLRPDGRDALWVEEAGVVLPEVVLGKSLTAFLAAGGEFRAQTRVTRIEPGDRTALVHVEGGEPIEAEQVLLAAGPGTAELLPGLGLSLPLKPYIEQVVALGDPAAHPPAPELPGLVDCPIGDEPGIYAMPNGPLGYKVGLDLPLRALADGTLGDDLERDVRLERSELIRARIARDIASIVPEVVTAQVCTWTDSGDGDFIIGRVAPTVVLACGDSGEGFKYTAFMGEYLADLVSGGPGDEEFQRYWDPARFEGRTAPREHFDPIGRH</sequence>
<keyword evidence="4" id="KW-0560">Oxidoreductase</keyword>
<keyword evidence="2" id="KW-0285">Flavoprotein</keyword>
<protein>
    <submittedName>
        <fullName evidence="6">FAD-dependent oxidoreductase</fullName>
    </submittedName>
</protein>
<name>A0A934QD85_9MICO</name>
<organism evidence="6 7">
    <name type="scientific">Leucobacter edaphi</name>
    <dbReference type="NCBI Taxonomy" id="2796472"/>
    <lineage>
        <taxon>Bacteria</taxon>
        <taxon>Bacillati</taxon>
        <taxon>Actinomycetota</taxon>
        <taxon>Actinomycetes</taxon>
        <taxon>Micrococcales</taxon>
        <taxon>Microbacteriaceae</taxon>
        <taxon>Leucobacter</taxon>
    </lineage>
</organism>
<dbReference type="InterPro" id="IPR036188">
    <property type="entry name" value="FAD/NAD-bd_sf"/>
</dbReference>
<dbReference type="SUPFAM" id="SSF51905">
    <property type="entry name" value="FAD/NAD(P)-binding domain"/>
    <property type="match status" value="1"/>
</dbReference>